<dbReference type="InterPro" id="IPR001005">
    <property type="entry name" value="SANT/Myb"/>
</dbReference>
<accession>A0A5C0T7G7</accession>
<dbReference type="PROSITE" id="PS50090">
    <property type="entry name" value="MYB_LIKE"/>
    <property type="match status" value="2"/>
</dbReference>
<sequence>MGFKSSDKPKHRKGLWSPEEDQSLRNYILRHGHGCWSSVPINAGLQRNGKSCRLRWINYLRPGLKRGIFSKEEEETILTLHHMLGNKWSQIAQHLPGRTDNEIKNYWHSYLKKKVMNKAEEMDAHTKTWYTSSSSDTMDSSPSPKKARIGAPNSDSSLEYIEKSSTFTDQSISETSEFPKEANRSFLPKLIFSEWLSLDNVHGGSFANSGDGLISHNSNMQYTPMHGFLSNDGKYSDEFHDGLSHESGSATEMFSSQFKFEEQISGSGIVDFISGGDVCSDYNMNNNVMY</sequence>
<gene>
    <name evidence="11" type="primary">MYB11</name>
</gene>
<feature type="region of interest" description="Disordered" evidence="8">
    <location>
        <begin position="130"/>
        <end position="155"/>
    </location>
</feature>
<feature type="domain" description="Myb-like" evidence="9">
    <location>
        <begin position="8"/>
        <end position="60"/>
    </location>
</feature>
<feature type="domain" description="HTH myb-type" evidence="10">
    <location>
        <begin position="8"/>
        <end position="60"/>
    </location>
</feature>
<dbReference type="InterPro" id="IPR051953">
    <property type="entry name" value="Plant_SW-associated_TFs"/>
</dbReference>
<evidence type="ECO:0000256" key="2">
    <source>
        <dbReference type="ARBA" id="ARBA00022737"/>
    </source>
</evidence>
<organism evidence="11">
    <name type="scientific">Betula platyphylla</name>
    <name type="common">Asian white birch</name>
    <dbReference type="NCBI Taxonomy" id="78630"/>
    <lineage>
        <taxon>Eukaryota</taxon>
        <taxon>Viridiplantae</taxon>
        <taxon>Streptophyta</taxon>
        <taxon>Embryophyta</taxon>
        <taxon>Tracheophyta</taxon>
        <taxon>Spermatophyta</taxon>
        <taxon>Magnoliopsida</taxon>
        <taxon>eudicotyledons</taxon>
        <taxon>Gunneridae</taxon>
        <taxon>Pentapetalae</taxon>
        <taxon>rosids</taxon>
        <taxon>fabids</taxon>
        <taxon>Fagales</taxon>
        <taxon>Betulaceae</taxon>
        <taxon>Betula</taxon>
    </lineage>
</organism>
<dbReference type="GO" id="GO:0003677">
    <property type="term" value="F:DNA binding"/>
    <property type="evidence" value="ECO:0007669"/>
    <property type="project" value="UniProtKB-KW"/>
</dbReference>
<keyword evidence="7" id="KW-0539">Nucleus</keyword>
<evidence type="ECO:0000256" key="3">
    <source>
        <dbReference type="ARBA" id="ARBA00023015"/>
    </source>
</evidence>
<feature type="domain" description="Myb-like" evidence="9">
    <location>
        <begin position="61"/>
        <end position="111"/>
    </location>
</feature>
<dbReference type="AlphaFoldDB" id="A0A5C0T7G7"/>
<evidence type="ECO:0000259" key="9">
    <source>
        <dbReference type="PROSITE" id="PS50090"/>
    </source>
</evidence>
<keyword evidence="5" id="KW-0010">Activator</keyword>
<proteinExistence type="evidence at transcript level"/>
<feature type="domain" description="HTH myb-type" evidence="10">
    <location>
        <begin position="61"/>
        <end position="115"/>
    </location>
</feature>
<evidence type="ECO:0000256" key="1">
    <source>
        <dbReference type="ARBA" id="ARBA00004123"/>
    </source>
</evidence>
<reference evidence="11" key="1">
    <citation type="submission" date="2019-02" db="EMBL/GenBank/DDBJ databases">
        <authorList>
            <person name="Guo H."/>
        </authorList>
    </citation>
    <scope>NUCLEOTIDE SEQUENCE</scope>
</reference>
<dbReference type="Gene3D" id="1.10.10.60">
    <property type="entry name" value="Homeodomain-like"/>
    <property type="match status" value="2"/>
</dbReference>
<dbReference type="PROSITE" id="PS51294">
    <property type="entry name" value="HTH_MYB"/>
    <property type="match status" value="2"/>
</dbReference>
<evidence type="ECO:0000313" key="11">
    <source>
        <dbReference type="EMBL" id="QEK22815.1"/>
    </source>
</evidence>
<feature type="compositionally biased region" description="Low complexity" evidence="8">
    <location>
        <begin position="131"/>
        <end position="144"/>
    </location>
</feature>
<evidence type="ECO:0000256" key="8">
    <source>
        <dbReference type="SAM" id="MobiDB-lite"/>
    </source>
</evidence>
<name>A0A5C0T7G7_BETPL</name>
<dbReference type="EMBL" id="MK512596">
    <property type="protein sequence ID" value="QEK22815.1"/>
    <property type="molecule type" value="mRNA"/>
</dbReference>
<dbReference type="InterPro" id="IPR017930">
    <property type="entry name" value="Myb_dom"/>
</dbReference>
<keyword evidence="3" id="KW-0805">Transcription regulation</keyword>
<dbReference type="InterPro" id="IPR009057">
    <property type="entry name" value="Homeodomain-like_sf"/>
</dbReference>
<evidence type="ECO:0000259" key="10">
    <source>
        <dbReference type="PROSITE" id="PS51294"/>
    </source>
</evidence>
<dbReference type="CDD" id="cd00167">
    <property type="entry name" value="SANT"/>
    <property type="match status" value="2"/>
</dbReference>
<dbReference type="SMART" id="SM00717">
    <property type="entry name" value="SANT"/>
    <property type="match status" value="2"/>
</dbReference>
<keyword evidence="4" id="KW-0238">DNA-binding</keyword>
<dbReference type="GO" id="GO:0005634">
    <property type="term" value="C:nucleus"/>
    <property type="evidence" value="ECO:0007669"/>
    <property type="project" value="UniProtKB-SubCell"/>
</dbReference>
<evidence type="ECO:0000256" key="5">
    <source>
        <dbReference type="ARBA" id="ARBA00023159"/>
    </source>
</evidence>
<dbReference type="PANTHER" id="PTHR47997:SF11">
    <property type="entry name" value="TRANSCRIPTION FACTOR LAF1"/>
    <property type="match status" value="1"/>
</dbReference>
<comment type="subcellular location">
    <subcellularLocation>
        <location evidence="1">Nucleus</location>
    </subcellularLocation>
</comment>
<keyword evidence="6" id="KW-0804">Transcription</keyword>
<dbReference type="FunFam" id="1.10.10.60:FF:000077">
    <property type="entry name" value="MYB transcription factor"/>
    <property type="match status" value="1"/>
</dbReference>
<dbReference type="PANTHER" id="PTHR47997">
    <property type="entry name" value="MYB DOMAIN PROTEIN 55"/>
    <property type="match status" value="1"/>
</dbReference>
<keyword evidence="2" id="KW-0677">Repeat</keyword>
<dbReference type="FunFam" id="1.10.10.60:FF:000371">
    <property type="entry name" value="MYB transcription factor"/>
    <property type="match status" value="1"/>
</dbReference>
<dbReference type="Pfam" id="PF00249">
    <property type="entry name" value="Myb_DNA-binding"/>
    <property type="match status" value="2"/>
</dbReference>
<evidence type="ECO:0000256" key="7">
    <source>
        <dbReference type="ARBA" id="ARBA00023242"/>
    </source>
</evidence>
<dbReference type="SUPFAM" id="SSF46689">
    <property type="entry name" value="Homeodomain-like"/>
    <property type="match status" value="1"/>
</dbReference>
<protein>
    <submittedName>
        <fullName evidence="11">MYB transcription factor</fullName>
    </submittedName>
</protein>
<evidence type="ECO:0000256" key="6">
    <source>
        <dbReference type="ARBA" id="ARBA00023163"/>
    </source>
</evidence>
<evidence type="ECO:0000256" key="4">
    <source>
        <dbReference type="ARBA" id="ARBA00023125"/>
    </source>
</evidence>
<dbReference type="GO" id="GO:0045893">
    <property type="term" value="P:positive regulation of DNA-templated transcription"/>
    <property type="evidence" value="ECO:0007669"/>
    <property type="project" value="UniProtKB-ARBA"/>
</dbReference>